<evidence type="ECO:0000313" key="4">
    <source>
        <dbReference type="Proteomes" id="UP000360750"/>
    </source>
</evidence>
<organism evidence="3 4">
    <name type="scientific">Gordonia paraffinivorans</name>
    <dbReference type="NCBI Taxonomy" id="175628"/>
    <lineage>
        <taxon>Bacteria</taxon>
        <taxon>Bacillati</taxon>
        <taxon>Actinomycetota</taxon>
        <taxon>Actinomycetes</taxon>
        <taxon>Mycobacteriales</taxon>
        <taxon>Gordoniaceae</taxon>
        <taxon>Gordonia</taxon>
    </lineage>
</organism>
<keyword evidence="2" id="KW-1133">Transmembrane helix</keyword>
<dbReference type="Proteomes" id="UP000360750">
    <property type="component" value="Unassembled WGS sequence"/>
</dbReference>
<evidence type="ECO:0000313" key="3">
    <source>
        <dbReference type="EMBL" id="VFA90077.1"/>
    </source>
</evidence>
<name>A0ABD7V763_9ACTN</name>
<keyword evidence="2" id="KW-0472">Membrane</keyword>
<evidence type="ECO:0008006" key="5">
    <source>
        <dbReference type="Google" id="ProtNLM"/>
    </source>
</evidence>
<feature type="compositionally biased region" description="Pro residues" evidence="1">
    <location>
        <begin position="10"/>
        <end position="19"/>
    </location>
</feature>
<reference evidence="3 4" key="1">
    <citation type="submission" date="2019-02" db="EMBL/GenBank/DDBJ databases">
        <authorList>
            <consortium name="Pathogen Informatics"/>
        </authorList>
    </citation>
    <scope>NUCLEOTIDE SEQUENCE [LARGE SCALE GENOMIC DNA]</scope>
    <source>
        <strain evidence="3 4">3012STDY6756503</strain>
    </source>
</reference>
<sequence length="230" mass="23698">MGQPFDPGQPYQPGPPSPGRYPQGAYPQGAYPQGGYPQGGYPQGGYPQGGYPPGGHPPPPTQPKDRSGMRRWGKGLTFVGLAILVVSVVVGGILAATGAGNIVNDSFVVEPTARHAYDAGDTFTLFTEDGRAPSCNIDGPAEPVRNGSLTAEFDHDGNHVESFASFEVVQGGTYTFECTDRVVVASVDVGGILSLGGGIALAFLGGGLGGLLFLIGVVLWIIAGRKPRTA</sequence>
<feature type="region of interest" description="Disordered" evidence="1">
    <location>
        <begin position="1"/>
        <end position="71"/>
    </location>
</feature>
<accession>A0ABD7V763</accession>
<proteinExistence type="predicted"/>
<gene>
    <name evidence="3" type="ORF">NCTC8139_03656</name>
</gene>
<dbReference type="EMBL" id="CAACYD010000007">
    <property type="protein sequence ID" value="VFA90077.1"/>
    <property type="molecule type" value="Genomic_DNA"/>
</dbReference>
<feature type="transmembrane region" description="Helical" evidence="2">
    <location>
        <begin position="76"/>
        <end position="96"/>
    </location>
</feature>
<evidence type="ECO:0000256" key="1">
    <source>
        <dbReference type="SAM" id="MobiDB-lite"/>
    </source>
</evidence>
<comment type="caution">
    <text evidence="3">The sequence shown here is derived from an EMBL/GenBank/DDBJ whole genome shotgun (WGS) entry which is preliminary data.</text>
</comment>
<protein>
    <recommendedName>
        <fullName evidence="5">DUF4333 domain-containing protein</fullName>
    </recommendedName>
</protein>
<feature type="compositionally biased region" description="Gly residues" evidence="1">
    <location>
        <begin position="36"/>
        <end position="53"/>
    </location>
</feature>
<evidence type="ECO:0000256" key="2">
    <source>
        <dbReference type="SAM" id="Phobius"/>
    </source>
</evidence>
<dbReference type="AlphaFoldDB" id="A0ABD7V763"/>
<keyword evidence="2" id="KW-0812">Transmembrane</keyword>
<feature type="compositionally biased region" description="Low complexity" evidence="1">
    <location>
        <begin position="20"/>
        <end position="35"/>
    </location>
</feature>
<feature type="transmembrane region" description="Helical" evidence="2">
    <location>
        <begin position="199"/>
        <end position="223"/>
    </location>
</feature>
<dbReference type="RefSeq" id="WP_131735073.1">
    <property type="nucleotide sequence ID" value="NZ_JAAVWS010000004.1"/>
</dbReference>